<evidence type="ECO:0000313" key="2">
    <source>
        <dbReference type="EMBL" id="KAH3683068.1"/>
    </source>
</evidence>
<reference evidence="2" key="2">
    <citation type="submission" date="2021-01" db="EMBL/GenBank/DDBJ databases">
        <authorList>
            <person name="Schikora-Tamarit M.A."/>
        </authorList>
    </citation>
    <scope>NUCLEOTIDE SEQUENCE</scope>
    <source>
        <strain evidence="2">CBS2887</strain>
    </source>
</reference>
<feature type="compositionally biased region" description="Basic and acidic residues" evidence="1">
    <location>
        <begin position="1"/>
        <end position="13"/>
    </location>
</feature>
<protein>
    <submittedName>
        <fullName evidence="2">Uncharacterized protein</fullName>
    </submittedName>
</protein>
<reference evidence="2" key="1">
    <citation type="journal article" date="2021" name="Open Biol.">
        <title>Shared evolutionary footprints suggest mitochondrial oxidative damage underlies multiple complex I losses in fungi.</title>
        <authorList>
            <person name="Schikora-Tamarit M.A."/>
            <person name="Marcet-Houben M."/>
            <person name="Nosek J."/>
            <person name="Gabaldon T."/>
        </authorList>
    </citation>
    <scope>NUCLEOTIDE SEQUENCE</scope>
    <source>
        <strain evidence="2">CBS2887</strain>
    </source>
</reference>
<evidence type="ECO:0000256" key="1">
    <source>
        <dbReference type="SAM" id="MobiDB-lite"/>
    </source>
</evidence>
<accession>A0A9P8Q2J9</accession>
<gene>
    <name evidence="2" type="ORF">WICPIJ_005962</name>
</gene>
<comment type="caution">
    <text evidence="2">The sequence shown here is derived from an EMBL/GenBank/DDBJ whole genome shotgun (WGS) entry which is preliminary data.</text>
</comment>
<name>A0A9P8Q2J9_WICPI</name>
<feature type="non-terminal residue" evidence="2">
    <location>
        <position position="78"/>
    </location>
</feature>
<dbReference type="AlphaFoldDB" id="A0A9P8Q2J9"/>
<organism evidence="2 3">
    <name type="scientific">Wickerhamomyces pijperi</name>
    <name type="common">Yeast</name>
    <name type="synonym">Pichia pijperi</name>
    <dbReference type="NCBI Taxonomy" id="599730"/>
    <lineage>
        <taxon>Eukaryota</taxon>
        <taxon>Fungi</taxon>
        <taxon>Dikarya</taxon>
        <taxon>Ascomycota</taxon>
        <taxon>Saccharomycotina</taxon>
        <taxon>Saccharomycetes</taxon>
        <taxon>Phaffomycetales</taxon>
        <taxon>Wickerhamomycetaceae</taxon>
        <taxon>Wickerhamomyces</taxon>
    </lineage>
</organism>
<evidence type="ECO:0000313" key="3">
    <source>
        <dbReference type="Proteomes" id="UP000774326"/>
    </source>
</evidence>
<proteinExistence type="predicted"/>
<feature type="non-terminal residue" evidence="2">
    <location>
        <position position="1"/>
    </location>
</feature>
<keyword evidence="3" id="KW-1185">Reference proteome</keyword>
<feature type="region of interest" description="Disordered" evidence="1">
    <location>
        <begin position="1"/>
        <end position="78"/>
    </location>
</feature>
<sequence length="78" mass="8200">KSELEVSGKHALDPESPDGSDVKKQKLDADEQPTAQPDQTATTGAPEQQPEQQPEEPKVEATPDTGAPALVPANMEPA</sequence>
<feature type="compositionally biased region" description="Basic and acidic residues" evidence="1">
    <location>
        <begin position="20"/>
        <end position="29"/>
    </location>
</feature>
<dbReference type="EMBL" id="JAEUBG010003243">
    <property type="protein sequence ID" value="KAH3683068.1"/>
    <property type="molecule type" value="Genomic_DNA"/>
</dbReference>
<feature type="compositionally biased region" description="Low complexity" evidence="1">
    <location>
        <begin position="32"/>
        <end position="52"/>
    </location>
</feature>
<dbReference type="Proteomes" id="UP000774326">
    <property type="component" value="Unassembled WGS sequence"/>
</dbReference>